<feature type="domain" description="U3 small nucleolar RNA-associated protein 20 N-terminal" evidence="1">
    <location>
        <begin position="858"/>
        <end position="1455"/>
    </location>
</feature>
<dbReference type="InterPro" id="IPR011430">
    <property type="entry name" value="UTP20_N"/>
</dbReference>
<dbReference type="Pfam" id="PF20416">
    <property type="entry name" value="UTP20"/>
    <property type="match status" value="1"/>
</dbReference>
<dbReference type="EMBL" id="KV454293">
    <property type="protein sequence ID" value="ODQ73709.1"/>
    <property type="molecule type" value="Genomic_DNA"/>
</dbReference>
<sequence length="2219" mass="252078">MVASNAINHSWIKGPKPPMAITKKATVDLRRRHKFISFRQRVDGIKIDPLRQTKRHSNDIGDKPTESFFHVALQTWKELNSSRCFVNFAQEVTPISQSLPQVLYHKVQIFTILNNSIAEKEKFACQALLDLLAQFAHDIGPEFEEFLPNAIGTLISVSFHEDIEVVEWTFNCMAYLFKYLFRYLVDKLAETFDLISPLFSQHERRPYLSRFAAESFSFFLRNSKQASVDFFCDHAFQEWAASKSTTFETAICVIFAEALKGPDNTLHSRAPRLALKLQEHCASDFDDRKFHVFLTILTDTLHHGNKSTTAPLYEIIFKWIKKQLSGENVSPQFTRLIAKELLLLVGLRKGTRVPDWEAALDIYRKVLATVNKLPKSEIKSKAVWELCKVSQALLQHAENMDEAMATEVVENIYNIDDSHSFLPFCDFTDLGQDAYYSGVVLLYLQRFIDRLDKFDNYTVLIILAILKKWNPRIDIPGYVSPIRGSRSLAKFIVAGMQDHIANIRSGDISSFLSVGPQLELLYNIFDVSDEVMECTIGLINVLRESELSASNTSVIYGRALSLLAKRLRSAADKSRLMLVLKESSQHFENFGSNRYFVHGLMEILNIYKLFAHPVSEFPDLVVVLKDLTIKLEINLRDANPELRLESLKLMCLICELKDDCVPDILDLCVTIGETAFEISTARTLSMYIRRIAIEFPLLKDEQLRLNIISYCFALLNSQFQPVWQEAISTLVKLASSNKDAVWKLLFDGITPSSESATDDMETESAGESKDHLYVFHCTNVQDIEMKSARALQKRSHADTLLREYCANNTFTNKVDKDTIRRRCYAVLNNLSRLAEQRSSELVPIFLSCVDGVVQKKSVLLDILRLFSSFENPSRSLNTDGIYGRIMRLLASPDAGIQKLALECIFKWGDASINIYKANLQNLLNPQVYKDELTKLLLSNADESIITSEHAPSVMPLIVHILYGAAVGYHASNNGKVKSSHRTTIISAIGNLHQECVALFIKLSSEGIPGHVLLDFESRMAAIPDYEQFEISQSQIRRITGFMSMANDILHVLKGRVGVSGDYILQYILSCIVYAQRVLTSQQVSTEILTACRLIRSTGMKCLEIILIDVPTINWDRYKDVLLQDIILPRMENFKYENTQDISPIMRTFLIWSSTERLLSLLDYDRRIIPQIMETMDFEAAKDPIYMAAIQFVANLFQLHQSNTDQKTTKMVKAMSESVLPLFLPRLANVLSTKRTPEIVQSGIAVLRQVVNIFGDFLLNNSLLLEHYVDVCLSVAKSWGSHSDSINDVFELLASLVAATTNNILLRNCYDGLSPVLQTIKERHTRISLVKIFSSLGRNDDRVKAVADILVELNSYSKVRIDEVDYERRLSAYAIFNVDLWSSCNALQWGPILHDSIYWIATSDEKAIQSGASSVLKRFIEITSSKAKVEDPDRVQFFSLLESVIIPAIRSGLRSETEMLRYEYVAILKTLVQNPAAYPKVANLQVLLFERDEEADFFNNIVHIQSHRRQRAIYRLGQIALKQELGDFNISHLLLPLLEHFLRDDTAATSGMAEETISTIGKLSVSLSWNQYQAIVKRYLSNLEKNREKVRFFSRLLDSVAEAIYQRSGSKEAEPKFKKYSAKKADAFLATEVAPKLRNVLKLSDENSLADRVTVTVPLIKFLCGTSEETLVSNLSNVMLELSQHLKNRLQDVRDAVRKVFSRVSVIVGPRLLGIILRQMQAVLKRGSQKHILSFTVHSMLVALTGTPSSKHGDLDPSLQIIADICMDDIFGVTGSEKDADGYISKMREVKENKSYDSMEILSTNVSVGRFSDLLYPVRRVLSGEHINLKIERKINDLLRRICTGISRNAESCSQEVIAFCLSLCSEDSQDWKADVTERSDKGAPQNVRVFLTKKAQIQKNLADNMHYLQRFGLDVIKNCLRKNRDLIEAFELQEFVKSLKPYLASQHEDIQLSSLKLLATAAKYSSLLEELDTKFLFTYVVGVVQKSTSATSELCQTGLKLLATLLQKKKYSTPDESSIAYIVQKLQLDFIEPDKQSHSFAFIKAVLLQKIVIPEVYDVMDKIREIMVNSGSKNTREVCKSLFCQFLMDYPQGRGRLNKQMRFLVHNLNYEHATGRESVMEVLFVLLSKSKNDVVQNIIELFFVPLTMTLVNDESMECKEMAILLFRTIMQMADVENSQSMMKSCLQWTSQKDSPELKEAASQIFEILKEFGKSLYVLK</sequence>
<dbReference type="Pfam" id="PF07539">
    <property type="entry name" value="UTP20_N"/>
    <property type="match status" value="1"/>
</dbReference>
<dbReference type="OrthoDB" id="360653at2759"/>
<dbReference type="InterPro" id="IPR046523">
    <property type="entry name" value="UTP20_dom"/>
</dbReference>
<dbReference type="InterPro" id="IPR011989">
    <property type="entry name" value="ARM-like"/>
</dbReference>
<gene>
    <name evidence="3" type="ORF">LIPSTDRAFT_62943</name>
</gene>
<dbReference type="Proteomes" id="UP000094385">
    <property type="component" value="Unassembled WGS sequence"/>
</dbReference>
<protein>
    <submittedName>
        <fullName evidence="3">Uncharacterized protein</fullName>
    </submittedName>
</protein>
<reference evidence="3 4" key="1">
    <citation type="journal article" date="2016" name="Proc. Natl. Acad. Sci. U.S.A.">
        <title>Comparative genomics of biotechnologically important yeasts.</title>
        <authorList>
            <person name="Riley R."/>
            <person name="Haridas S."/>
            <person name="Wolfe K.H."/>
            <person name="Lopes M.R."/>
            <person name="Hittinger C.T."/>
            <person name="Goeker M."/>
            <person name="Salamov A.A."/>
            <person name="Wisecaver J.H."/>
            <person name="Long T.M."/>
            <person name="Calvey C.H."/>
            <person name="Aerts A.L."/>
            <person name="Barry K.W."/>
            <person name="Choi C."/>
            <person name="Clum A."/>
            <person name="Coughlan A.Y."/>
            <person name="Deshpande S."/>
            <person name="Douglass A.P."/>
            <person name="Hanson S.J."/>
            <person name="Klenk H.-P."/>
            <person name="LaButti K.M."/>
            <person name="Lapidus A."/>
            <person name="Lindquist E.A."/>
            <person name="Lipzen A.M."/>
            <person name="Meier-Kolthoff J.P."/>
            <person name="Ohm R.A."/>
            <person name="Otillar R.P."/>
            <person name="Pangilinan J.L."/>
            <person name="Peng Y."/>
            <person name="Rokas A."/>
            <person name="Rosa C.A."/>
            <person name="Scheuner C."/>
            <person name="Sibirny A.A."/>
            <person name="Slot J.C."/>
            <person name="Stielow J.B."/>
            <person name="Sun H."/>
            <person name="Kurtzman C.P."/>
            <person name="Blackwell M."/>
            <person name="Grigoriev I.V."/>
            <person name="Jeffries T.W."/>
        </authorList>
    </citation>
    <scope>NUCLEOTIDE SEQUENCE [LARGE SCALE GENOMIC DNA]</scope>
    <source>
        <strain evidence="3 4">NRRL Y-11557</strain>
    </source>
</reference>
<dbReference type="Gene3D" id="1.25.10.10">
    <property type="entry name" value="Leucine-rich Repeat Variant"/>
    <property type="match status" value="2"/>
</dbReference>
<accession>A0A1E3Q7M6</accession>
<dbReference type="GO" id="GO:0030686">
    <property type="term" value="C:90S preribosome"/>
    <property type="evidence" value="ECO:0007669"/>
    <property type="project" value="TreeGrafter"/>
</dbReference>
<dbReference type="InterPro" id="IPR016024">
    <property type="entry name" value="ARM-type_fold"/>
</dbReference>
<dbReference type="PANTHER" id="PTHR17695:SF11">
    <property type="entry name" value="SMALL SUBUNIT PROCESSOME COMPONENT 20 HOMOLOG"/>
    <property type="match status" value="1"/>
</dbReference>
<dbReference type="PANTHER" id="PTHR17695">
    <property type="entry name" value="SMALL SUBUNIT PROCESSOME COMPONENT 20 HOMOLOG"/>
    <property type="match status" value="1"/>
</dbReference>
<evidence type="ECO:0000259" key="1">
    <source>
        <dbReference type="Pfam" id="PF07539"/>
    </source>
</evidence>
<evidence type="ECO:0000259" key="2">
    <source>
        <dbReference type="Pfam" id="PF20416"/>
    </source>
</evidence>
<dbReference type="STRING" id="675824.A0A1E3Q7M6"/>
<keyword evidence="4" id="KW-1185">Reference proteome</keyword>
<evidence type="ECO:0000313" key="3">
    <source>
        <dbReference type="EMBL" id="ODQ73709.1"/>
    </source>
</evidence>
<dbReference type="InterPro" id="IPR052575">
    <property type="entry name" value="SSU_processome_comp_20"/>
</dbReference>
<dbReference type="SUPFAM" id="SSF48371">
    <property type="entry name" value="ARM repeat"/>
    <property type="match status" value="2"/>
</dbReference>
<name>A0A1E3Q7M6_LIPST</name>
<proteinExistence type="predicted"/>
<evidence type="ECO:0000313" key="4">
    <source>
        <dbReference type="Proteomes" id="UP000094385"/>
    </source>
</evidence>
<organism evidence="3 4">
    <name type="scientific">Lipomyces starkeyi NRRL Y-11557</name>
    <dbReference type="NCBI Taxonomy" id="675824"/>
    <lineage>
        <taxon>Eukaryota</taxon>
        <taxon>Fungi</taxon>
        <taxon>Dikarya</taxon>
        <taxon>Ascomycota</taxon>
        <taxon>Saccharomycotina</taxon>
        <taxon>Lipomycetes</taxon>
        <taxon>Lipomycetales</taxon>
        <taxon>Lipomycetaceae</taxon>
        <taxon>Lipomyces</taxon>
    </lineage>
</organism>
<feature type="domain" description="U3 small nucleolar RNA-associated protein 20" evidence="2">
    <location>
        <begin position="1645"/>
        <end position="1863"/>
    </location>
</feature>
<dbReference type="GO" id="GO:0032040">
    <property type="term" value="C:small-subunit processome"/>
    <property type="evidence" value="ECO:0007669"/>
    <property type="project" value="TreeGrafter"/>
</dbReference>